<keyword evidence="1 14" id="KW-0696">RNA-directed RNA polymerase</keyword>
<dbReference type="InterPro" id="IPR007094">
    <property type="entry name" value="RNA-dir_pol_PSvirus"/>
</dbReference>
<dbReference type="PROSITE" id="PS51471">
    <property type="entry name" value="FE2OG_OXY"/>
    <property type="match status" value="1"/>
</dbReference>
<comment type="catalytic activity">
    <reaction evidence="10">
        <text>ATP + H2O = ADP + phosphate + H(+)</text>
        <dbReference type="Rhea" id="RHEA:13065"/>
        <dbReference type="ChEBI" id="CHEBI:15377"/>
        <dbReference type="ChEBI" id="CHEBI:15378"/>
        <dbReference type="ChEBI" id="CHEBI:30616"/>
        <dbReference type="ChEBI" id="CHEBI:43474"/>
        <dbReference type="ChEBI" id="CHEBI:456216"/>
        <dbReference type="EC" id="3.6.4.13"/>
    </reaction>
</comment>
<dbReference type="GO" id="GO:0016556">
    <property type="term" value="P:mRNA modification"/>
    <property type="evidence" value="ECO:0007669"/>
    <property type="project" value="InterPro"/>
</dbReference>
<dbReference type="InterPro" id="IPR027417">
    <property type="entry name" value="P-loop_NTPase"/>
</dbReference>
<keyword evidence="4" id="KW-0547">Nucleotide-binding</keyword>
<dbReference type="GO" id="GO:0016787">
    <property type="term" value="F:hydrolase activity"/>
    <property type="evidence" value="ECO:0007669"/>
    <property type="project" value="UniProtKB-KW"/>
</dbReference>
<dbReference type="GO" id="GO:0039694">
    <property type="term" value="P:viral RNA genome replication"/>
    <property type="evidence" value="ECO:0007669"/>
    <property type="project" value="InterPro"/>
</dbReference>
<evidence type="ECO:0000256" key="5">
    <source>
        <dbReference type="ARBA" id="ARBA00022801"/>
    </source>
</evidence>
<evidence type="ECO:0000256" key="4">
    <source>
        <dbReference type="ARBA" id="ARBA00022741"/>
    </source>
</evidence>
<dbReference type="Pfam" id="PF00978">
    <property type="entry name" value="RdRP_2"/>
    <property type="match status" value="1"/>
</dbReference>
<dbReference type="GO" id="GO:0005524">
    <property type="term" value="F:ATP binding"/>
    <property type="evidence" value="ECO:0007669"/>
    <property type="project" value="UniProtKB-KW"/>
</dbReference>
<feature type="domain" description="Alphavirus-like MT" evidence="13">
    <location>
        <begin position="62"/>
        <end position="233"/>
    </location>
</feature>
<evidence type="ECO:0000256" key="9">
    <source>
        <dbReference type="ARBA" id="ARBA00042213"/>
    </source>
</evidence>
<dbReference type="InterPro" id="IPR002588">
    <property type="entry name" value="Alphavirus-like_MT_dom"/>
</dbReference>
<dbReference type="GO" id="GO:0003724">
    <property type="term" value="F:RNA helicase activity"/>
    <property type="evidence" value="ECO:0007669"/>
    <property type="project" value="UniProtKB-EC"/>
</dbReference>
<dbReference type="InterPro" id="IPR043502">
    <property type="entry name" value="DNA/RNA_pol_sf"/>
</dbReference>
<dbReference type="GO" id="GO:0006396">
    <property type="term" value="P:RNA processing"/>
    <property type="evidence" value="ECO:0007669"/>
    <property type="project" value="InterPro"/>
</dbReference>
<evidence type="ECO:0000256" key="6">
    <source>
        <dbReference type="ARBA" id="ARBA00022806"/>
    </source>
</evidence>
<keyword evidence="7" id="KW-0067">ATP-binding</keyword>
<feature type="domain" description="RdRp catalytic" evidence="11">
    <location>
        <begin position="1529"/>
        <end position="1636"/>
    </location>
</feature>
<dbReference type="InterPro" id="IPR005123">
    <property type="entry name" value="Oxoglu/Fe-dep_dioxygenase_dom"/>
</dbReference>
<name>A0AA50AFZ0_9VIRU</name>
<gene>
    <name evidence="14" type="primary">REP</name>
</gene>
<evidence type="ECO:0000256" key="8">
    <source>
        <dbReference type="ARBA" id="ARBA00022953"/>
    </source>
</evidence>
<evidence type="ECO:0000259" key="13">
    <source>
        <dbReference type="PROSITE" id="PS51743"/>
    </source>
</evidence>
<feature type="domain" description="Fe2OG dioxygenase" evidence="12">
    <location>
        <begin position="663"/>
        <end position="752"/>
    </location>
</feature>
<keyword evidence="5" id="KW-0378">Hydrolase</keyword>
<dbReference type="PROSITE" id="PS51743">
    <property type="entry name" value="ALPHAVIRUS_MT"/>
    <property type="match status" value="1"/>
</dbReference>
<dbReference type="GO" id="GO:0003968">
    <property type="term" value="F:RNA-directed RNA polymerase activity"/>
    <property type="evidence" value="ECO:0007669"/>
    <property type="project" value="UniProtKB-KW"/>
</dbReference>
<dbReference type="InterPro" id="IPR044861">
    <property type="entry name" value="IPNS-like_FE2OG_OXY"/>
</dbReference>
<dbReference type="Gene3D" id="3.40.50.300">
    <property type="entry name" value="P-loop containing nucleotide triphosphate hydrolases"/>
    <property type="match status" value="2"/>
</dbReference>
<dbReference type="PROSITE" id="PS50507">
    <property type="entry name" value="RDRP_SSRNA_POS"/>
    <property type="match status" value="1"/>
</dbReference>
<evidence type="ECO:0000256" key="2">
    <source>
        <dbReference type="ARBA" id="ARBA00022679"/>
    </source>
</evidence>
<proteinExistence type="predicted"/>
<keyword evidence="3" id="KW-0548">Nucleotidyltransferase</keyword>
<dbReference type="EMBL" id="OR346818">
    <property type="protein sequence ID" value="WLJ60513.1"/>
    <property type="molecule type" value="Genomic_RNA"/>
</dbReference>
<dbReference type="InterPro" id="IPR027351">
    <property type="entry name" value="(+)RNA_virus_helicase_core_dom"/>
</dbReference>
<dbReference type="Pfam" id="PF03171">
    <property type="entry name" value="2OG-FeII_Oxy"/>
    <property type="match status" value="1"/>
</dbReference>
<evidence type="ECO:0000256" key="1">
    <source>
        <dbReference type="ARBA" id="ARBA00022484"/>
    </source>
</evidence>
<dbReference type="SUPFAM" id="SSF56672">
    <property type="entry name" value="DNA/RNA polymerases"/>
    <property type="match status" value="1"/>
</dbReference>
<evidence type="ECO:0000256" key="7">
    <source>
        <dbReference type="ARBA" id="ARBA00022840"/>
    </source>
</evidence>
<dbReference type="Pfam" id="PF01443">
    <property type="entry name" value="Viral_helicase1"/>
    <property type="match status" value="1"/>
</dbReference>
<dbReference type="GO" id="GO:0006351">
    <property type="term" value="P:DNA-templated transcription"/>
    <property type="evidence" value="ECO:0007669"/>
    <property type="project" value="InterPro"/>
</dbReference>
<dbReference type="GO" id="GO:0003723">
    <property type="term" value="F:RNA binding"/>
    <property type="evidence" value="ECO:0007669"/>
    <property type="project" value="InterPro"/>
</dbReference>
<dbReference type="Pfam" id="PF01660">
    <property type="entry name" value="Vmethyltransf"/>
    <property type="match status" value="1"/>
</dbReference>
<keyword evidence="8" id="KW-0693">Viral RNA replication</keyword>
<evidence type="ECO:0000259" key="11">
    <source>
        <dbReference type="PROSITE" id="PS50507"/>
    </source>
</evidence>
<evidence type="ECO:0000313" key="14">
    <source>
        <dbReference type="EMBL" id="WLJ60513.1"/>
    </source>
</evidence>
<dbReference type="InterPro" id="IPR037151">
    <property type="entry name" value="AlkB-like_sf"/>
</dbReference>
<evidence type="ECO:0000259" key="12">
    <source>
        <dbReference type="PROSITE" id="PS51471"/>
    </source>
</evidence>
<evidence type="ECO:0000256" key="10">
    <source>
        <dbReference type="ARBA" id="ARBA00047984"/>
    </source>
</evidence>
<accession>A0AA50AFZ0</accession>
<protein>
    <recommendedName>
        <fullName evidence="9">ORF1 protein</fullName>
    </recommendedName>
</protein>
<evidence type="ECO:0000256" key="3">
    <source>
        <dbReference type="ARBA" id="ARBA00022695"/>
    </source>
</evidence>
<dbReference type="GO" id="GO:0008174">
    <property type="term" value="F:mRNA methyltransferase activity"/>
    <property type="evidence" value="ECO:0007669"/>
    <property type="project" value="UniProtKB-UniRule"/>
</dbReference>
<dbReference type="Gene3D" id="2.60.120.590">
    <property type="entry name" value="Alpha-ketoglutarate-dependent dioxygenase AlkB-like"/>
    <property type="match status" value="1"/>
</dbReference>
<dbReference type="SUPFAM" id="SSF52540">
    <property type="entry name" value="P-loop containing nucleoside triphosphate hydrolases"/>
    <property type="match status" value="1"/>
</dbReference>
<keyword evidence="6" id="KW-0347">Helicase</keyword>
<reference evidence="14" key="1">
    <citation type="submission" date="2023-07" db="EMBL/GenBank/DDBJ databases">
        <title>Identification of a novel betaflexivirus from hemp (Cannabis sativa).</title>
        <authorList>
            <person name="Choi D."/>
            <person name="Legay S."/>
            <person name="Guerriero G."/>
            <person name="Hausman J.-F."/>
            <person name="Hahn Y."/>
        </authorList>
    </citation>
    <scope>NUCLEOTIDE SEQUENCE</scope>
    <source>
        <strain evidence="14">GG</strain>
    </source>
</reference>
<keyword evidence="2" id="KW-0808">Transferase</keyword>
<dbReference type="SUPFAM" id="SSF51197">
    <property type="entry name" value="Clavaminate synthase-like"/>
    <property type="match status" value="1"/>
</dbReference>
<organism evidence="14">
    <name type="scientific">Hemp virus T</name>
    <dbReference type="NCBI Taxonomy" id="3064295"/>
    <lineage>
        <taxon>Viruses</taxon>
        <taxon>Riboviria</taxon>
        <taxon>Orthornavirae</taxon>
        <taxon>Kitrinoviricota</taxon>
        <taxon>Alsuviricetes</taxon>
        <taxon>Tymovirales</taxon>
        <taxon>Betaflexiviridae</taxon>
    </lineage>
</organism>
<dbReference type="InterPro" id="IPR001788">
    <property type="entry name" value="RNA-dep_RNA_pol_alsuvir"/>
</dbReference>
<sequence>MSFAYRSPQEIFLQTIPQTYAEPLYKKTSESISKIIDDSDFFKYSCSSEVKERLVKAGLPISPFLYLIHSHPACKMLENYMLFVCAKDYIFKNKSVLISMKECKINILCRRNDVNIPFLNRLVVAKDSFRYDEPSVCAINELAVKVRDSGRKSVFIHDEVHYWSMEDLNSFISISEVDNILCTIVFPPEILNGSKSSLNPELYSFKIVGDRVVFAPDGNYSESYTQPKRCDILRLRGLNVGSKKYAVTMLKSVGAHHLVFIKKMSYLNEPEVRFFDTPSAVDFNLLLPGRLKGSCKIRLEILKKMIAYLLALKKSDANSAVAKLRSLSVSEIYLDEITLAMHLGKVFENLKLQEAVGIVGIFDRLLLFVKDVFLMDGLIEWSDRRKEESALRFISNLDSYSLSIETFVAKDRLTRSTQACESDSEGEFDGVLENEINDRLSDPYFIINGSDVEGDYDDLTDCVYLESGLKLLPVWPDEIERSVREIRERDRRSESFYKPGDFISFEELHYLINSKELNVGNVIYRRNSMTFQVRPLLIEGCPKSPEMEVQLPVEMDFEFDNQNDKGKDVTDIEDIQIEDPLIKASSSRVSLNCGCGMSIPIEEVDGELNLDFVNFKDDLKNRVATFFSRNGEGYSYNGGSHQSDGWPEELDKILRMLNVDVNDYNHCLVQKYKKGGKIGFHSDNESCYPKGNEILTVSIGEGIFSIKCERGSGMTNLNGKVHFKMPKGFQETHKHSVSCTEGRISMTFRSTGKQAERAYVDDAEVSDDYNGEEGCISDDDEQVSSSFQINFDQVSKMIKSGGSRNACLLVALADLMNSDKYLVLSLLVGADSSWIDWFIKDDGAGFDDVVKAVTELNMRVNLYEKEKVTLINPDSSYNTGDLYLSDGHISSQKPSNFEGIRTFGSASFFSDFLTQFERLAGAGRVKYDARSERANALIESFQDNFTGVFANKFKLQLERVVEDKSFEIVSITGFAGSGKSRGVQALMRGMFNKKNSLVISPRKALLEDWRVKLKEGFKGRLKTFEVALKEIRCAELIIVDELTLFPNGYLDLLLLSSKAQIVVLYDPMQARYFPRNDSFKLSSVHDVDRIEVKEYLMYSHRMSKSMDMFDVNCLGSGELWEFHNRRFNEAAAMYKALKDYDCLILAPSESKKIEMEKFGRSSTFGSAQGLSSDYVVIVVDQDAFITSQDHWIVALTRARKGIAFLYQGFRDVNVFAESHRGTLIGKVLLGKKVSEDHLIFGAGTVLKKARIIREPESMKDEAMEIKLSGDPWLKGQLNLLENVELDDVEPREVDRNDSPPRTHLNMCTEDAFCELSEIKAREYREFLSPSDMSNQFNDIKTLRGKNWNNYVYVFETIYPRHQSSDDLTFFAAIQKRLLRSNPEKEARKLEKSWGIGSIMFHELKRTLGLNPNVYIDEEVVNREFVQKRLNKSAKLIENHSGRSDPDWRLDHFFLFMKSQLCTKFEKRFVDAKAGQTLACFSHQILTRFGVAFRIFEKKFSANLPKAWYVHTMKNFDQLNLWACENVKEREGTESDYEAFDRSQDAPILAFEILMLRFFNWPEDLIQDYKMIKLWMGCRLGAVAIMRFTGEFGTFFFNTLVNMAFTVMRYHVNRESVIAFAGDDMYAAGFLKRRVDLEFALDQLTLKAKVQFTRRPMFCGWYMTPMGIVKEPRLVLERWKIAEQKGNLRDVIINYALEVSYGYRLGEYLWEVLDNLESQQEIVRKIVKSKHLLPLKVRHFFSAVDNETLSTEFSEYMGQHSKFTESCGLECSLFKRA</sequence>